<keyword evidence="5" id="KW-0460">Magnesium</keyword>
<dbReference type="InterPro" id="IPR000086">
    <property type="entry name" value="NUDIX_hydrolase_dom"/>
</dbReference>
<dbReference type="GO" id="GO:0010945">
    <property type="term" value="F:coenzyme A diphosphatase activity"/>
    <property type="evidence" value="ECO:0007669"/>
    <property type="project" value="InterPro"/>
</dbReference>
<evidence type="ECO:0000256" key="4">
    <source>
        <dbReference type="ARBA" id="ARBA00022801"/>
    </source>
</evidence>
<feature type="domain" description="Nudix hydrolase" evidence="7">
    <location>
        <begin position="2"/>
        <end position="140"/>
    </location>
</feature>
<dbReference type="PANTHER" id="PTHR12992">
    <property type="entry name" value="NUDIX HYDROLASE"/>
    <property type="match status" value="1"/>
</dbReference>
<evidence type="ECO:0000256" key="6">
    <source>
        <dbReference type="ARBA" id="ARBA00023211"/>
    </source>
</evidence>
<comment type="cofactor">
    <cofactor evidence="1">
        <name>Mn(2+)</name>
        <dbReference type="ChEBI" id="CHEBI:29035"/>
    </cofactor>
</comment>
<evidence type="ECO:0000256" key="1">
    <source>
        <dbReference type="ARBA" id="ARBA00001936"/>
    </source>
</evidence>
<comment type="caution">
    <text evidence="8">The sequence shown here is derived from an EMBL/GenBank/DDBJ whole genome shotgun (WGS) entry which is preliminary data.</text>
</comment>
<keyword evidence="6" id="KW-0464">Manganese</keyword>
<dbReference type="Pfam" id="PF00293">
    <property type="entry name" value="NUDIX"/>
    <property type="match status" value="1"/>
</dbReference>
<keyword evidence="4" id="KW-0378">Hydrolase</keyword>
<organism evidence="8 9">
    <name type="scientific">miscellaneous Crenarchaeota group-1 archaeon SG8-32-1</name>
    <dbReference type="NCBI Taxonomy" id="1685124"/>
    <lineage>
        <taxon>Archaea</taxon>
        <taxon>Candidatus Bathyarchaeota</taxon>
        <taxon>MCG-1</taxon>
    </lineage>
</organism>
<dbReference type="Gene3D" id="3.90.79.10">
    <property type="entry name" value="Nucleoside Triphosphate Pyrophosphohydrolase"/>
    <property type="match status" value="1"/>
</dbReference>
<dbReference type="PROSITE" id="PS51462">
    <property type="entry name" value="NUDIX"/>
    <property type="match status" value="1"/>
</dbReference>
<dbReference type="InterPro" id="IPR045121">
    <property type="entry name" value="CoAse"/>
</dbReference>
<dbReference type="SUPFAM" id="SSF55811">
    <property type="entry name" value="Nudix"/>
    <property type="match status" value="1"/>
</dbReference>
<sequence>MKDAQAAVVVLLKKIDQEFLVLFVKRAEKSTDPWSGQTALPGGKCDPKDQDMKATLVRETLEETGINLLEGYQFLGVMDPLNSIQKPDMKILPFVVLQNKEEEIKINEELSGYFWVPLKELVKHKGIIKNSFGEYPAYIIEKCVIWGLTYRIIKKLLFLLTVLEQKNP</sequence>
<dbReference type="Proteomes" id="UP000037237">
    <property type="component" value="Unassembled WGS sequence"/>
</dbReference>
<dbReference type="AlphaFoldDB" id="A0A0M0BV09"/>
<evidence type="ECO:0000259" key="7">
    <source>
        <dbReference type="PROSITE" id="PS51462"/>
    </source>
</evidence>
<evidence type="ECO:0000313" key="8">
    <source>
        <dbReference type="EMBL" id="KON32205.1"/>
    </source>
</evidence>
<name>A0A0M0BV09_9ARCH</name>
<dbReference type="GO" id="GO:0046872">
    <property type="term" value="F:metal ion binding"/>
    <property type="evidence" value="ECO:0007669"/>
    <property type="project" value="UniProtKB-KW"/>
</dbReference>
<reference evidence="8 9" key="1">
    <citation type="submission" date="2015-06" db="EMBL/GenBank/DDBJ databases">
        <title>New insights into the roles of widespread benthic archaea in carbon and nitrogen cycling.</title>
        <authorList>
            <person name="Lazar C.S."/>
            <person name="Baker B.J."/>
            <person name="Seitz K.W."/>
            <person name="Hyde A.S."/>
            <person name="Dick G.J."/>
            <person name="Hinrichs K.-U."/>
            <person name="Teske A.P."/>
        </authorList>
    </citation>
    <scope>NUCLEOTIDE SEQUENCE [LARGE SCALE GENOMIC DNA]</scope>
    <source>
        <strain evidence="8">SG8-32-1</strain>
    </source>
</reference>
<evidence type="ECO:0000256" key="3">
    <source>
        <dbReference type="ARBA" id="ARBA00022723"/>
    </source>
</evidence>
<evidence type="ECO:0000256" key="5">
    <source>
        <dbReference type="ARBA" id="ARBA00022842"/>
    </source>
</evidence>
<protein>
    <recommendedName>
        <fullName evidence="7">Nudix hydrolase domain-containing protein</fullName>
    </recommendedName>
</protein>
<dbReference type="InterPro" id="IPR015797">
    <property type="entry name" value="NUDIX_hydrolase-like_dom_sf"/>
</dbReference>
<comment type="cofactor">
    <cofactor evidence="2">
        <name>Mg(2+)</name>
        <dbReference type="ChEBI" id="CHEBI:18420"/>
    </cofactor>
</comment>
<keyword evidence="3" id="KW-0479">Metal-binding</keyword>
<evidence type="ECO:0000256" key="2">
    <source>
        <dbReference type="ARBA" id="ARBA00001946"/>
    </source>
</evidence>
<dbReference type="EMBL" id="LFWU01000074">
    <property type="protein sequence ID" value="KON32205.1"/>
    <property type="molecule type" value="Genomic_DNA"/>
</dbReference>
<evidence type="ECO:0000313" key="9">
    <source>
        <dbReference type="Proteomes" id="UP000037237"/>
    </source>
</evidence>
<dbReference type="CDD" id="cd03426">
    <property type="entry name" value="NUDIX_CoAse_Nudt7"/>
    <property type="match status" value="1"/>
</dbReference>
<gene>
    <name evidence="8" type="ORF">AC477_03275</name>
</gene>
<accession>A0A0M0BV09</accession>
<proteinExistence type="predicted"/>
<dbReference type="PANTHER" id="PTHR12992:SF11">
    <property type="entry name" value="MITOCHONDRIAL COENZYME A DIPHOSPHATASE NUDT8"/>
    <property type="match status" value="1"/>
</dbReference>